<dbReference type="PANTHER" id="PTHR46211:SF1">
    <property type="entry name" value="GLYCEROPHOSPHODIESTER PHOSPHODIESTERASE, CYTOPLASMIC"/>
    <property type="match status" value="1"/>
</dbReference>
<dbReference type="GO" id="GO:0008081">
    <property type="term" value="F:phosphoric diester hydrolase activity"/>
    <property type="evidence" value="ECO:0007669"/>
    <property type="project" value="InterPro"/>
</dbReference>
<dbReference type="Pfam" id="PF03009">
    <property type="entry name" value="GDPD"/>
    <property type="match status" value="1"/>
</dbReference>
<dbReference type="GO" id="GO:0006629">
    <property type="term" value="P:lipid metabolic process"/>
    <property type="evidence" value="ECO:0007669"/>
    <property type="project" value="InterPro"/>
</dbReference>
<dbReference type="EMBL" id="JACCKB010000003">
    <property type="protein sequence ID" value="NYZ64987.1"/>
    <property type="molecule type" value="Genomic_DNA"/>
</dbReference>
<evidence type="ECO:0000313" key="2">
    <source>
        <dbReference type="EMBL" id="NYZ64987.1"/>
    </source>
</evidence>
<feature type="domain" description="GP-PDE" evidence="1">
    <location>
        <begin position="1"/>
        <end position="238"/>
    </location>
</feature>
<dbReference type="InterPro" id="IPR017946">
    <property type="entry name" value="PLC-like_Pdiesterase_TIM-brl"/>
</dbReference>
<dbReference type="SUPFAM" id="SSF51695">
    <property type="entry name" value="PLC-like phosphodiesterases"/>
    <property type="match status" value="1"/>
</dbReference>
<dbReference type="Gene3D" id="3.20.20.190">
    <property type="entry name" value="Phosphatidylinositol (PI) phosphodiesterase"/>
    <property type="match status" value="1"/>
</dbReference>
<dbReference type="PROSITE" id="PS51704">
    <property type="entry name" value="GP_PDE"/>
    <property type="match status" value="1"/>
</dbReference>
<dbReference type="PANTHER" id="PTHR46211">
    <property type="entry name" value="GLYCEROPHOSPHORYL DIESTER PHOSPHODIESTERASE"/>
    <property type="match status" value="1"/>
</dbReference>
<dbReference type="InterPro" id="IPR030395">
    <property type="entry name" value="GP_PDE_dom"/>
</dbReference>
<accession>A0A853I5Y3</accession>
<evidence type="ECO:0000259" key="1">
    <source>
        <dbReference type="PROSITE" id="PS51704"/>
    </source>
</evidence>
<proteinExistence type="predicted"/>
<keyword evidence="3" id="KW-1185">Reference proteome</keyword>
<reference evidence="2 3" key="1">
    <citation type="submission" date="2020-07" db="EMBL/GenBank/DDBJ databases">
        <title>Endozoicomonas sp. nov., isolated from sediment.</title>
        <authorList>
            <person name="Gu T."/>
        </authorList>
    </citation>
    <scope>NUCLEOTIDE SEQUENCE [LARGE SCALE GENOMIC DNA]</scope>
    <source>
        <strain evidence="2 3">SM1973</strain>
    </source>
</reference>
<dbReference type="AlphaFoldDB" id="A0A853I5Y3"/>
<name>A0A853I5Y3_9GAMM</name>
<dbReference type="RefSeq" id="WP_180567022.1">
    <property type="nucleotide sequence ID" value="NZ_JACCKB010000003.1"/>
</dbReference>
<dbReference type="Proteomes" id="UP000569732">
    <property type="component" value="Unassembled WGS sequence"/>
</dbReference>
<gene>
    <name evidence="2" type="ORF">H0A36_03135</name>
</gene>
<comment type="caution">
    <text evidence="2">The sequence shown here is derived from an EMBL/GenBank/DDBJ whole genome shotgun (WGS) entry which is preliminary data.</text>
</comment>
<protein>
    <submittedName>
        <fullName evidence="2">Glycerophosphodiester phosphodiesterase</fullName>
    </submittedName>
</protein>
<evidence type="ECO:0000313" key="3">
    <source>
        <dbReference type="Proteomes" id="UP000569732"/>
    </source>
</evidence>
<sequence>MKLIGHRGARDEAPENTIAGFRHAISLGIFDFELDLRLSKDGQLVVIHDATVDRTTNGSGKVARLTAKEFSQLNAQFAHPLWDQPCSVPLLSDLLAACPEVNSVQLEMKADNRAEAYAVAEATHEFCQQYKGSATLILTSINRHCLTTLARLKSPQPRGLVAEYPFPSPVHTAKKLGCQYLCLDQALCSPARVKAATEAGLTVSVWTVNDLDVARKLAAISGVSSLITDRPSELMTLFKDAA</sequence>
<organism evidence="2 3">
    <name type="scientific">Spartinivicinus marinus</name>
    <dbReference type="NCBI Taxonomy" id="2994442"/>
    <lineage>
        <taxon>Bacteria</taxon>
        <taxon>Pseudomonadati</taxon>
        <taxon>Pseudomonadota</taxon>
        <taxon>Gammaproteobacteria</taxon>
        <taxon>Oceanospirillales</taxon>
        <taxon>Zooshikellaceae</taxon>
        <taxon>Spartinivicinus</taxon>
    </lineage>
</organism>